<dbReference type="InterPro" id="IPR043519">
    <property type="entry name" value="NT_sf"/>
</dbReference>
<organism evidence="2 3">
    <name type="scientific">Megasphaera hexanoica</name>
    <dbReference type="NCBI Taxonomy" id="1675036"/>
    <lineage>
        <taxon>Bacteria</taxon>
        <taxon>Bacillati</taxon>
        <taxon>Bacillota</taxon>
        <taxon>Negativicutes</taxon>
        <taxon>Veillonellales</taxon>
        <taxon>Veillonellaceae</taxon>
        <taxon>Megasphaera</taxon>
    </lineage>
</organism>
<feature type="domain" description="Polymerase beta nucleotidyltransferase" evidence="1">
    <location>
        <begin position="22"/>
        <end position="102"/>
    </location>
</feature>
<comment type="caution">
    <text evidence="2">The sequence shown here is derived from an EMBL/GenBank/DDBJ whole genome shotgun (WGS) entry which is preliminary data.</text>
</comment>
<dbReference type="Gene3D" id="3.30.460.10">
    <property type="entry name" value="Beta Polymerase, domain 2"/>
    <property type="match status" value="1"/>
</dbReference>
<dbReference type="RefSeq" id="WP_075582170.1">
    <property type="nucleotide sequence ID" value="NZ_JABAFG010000013.1"/>
</dbReference>
<dbReference type="SUPFAM" id="SSF81301">
    <property type="entry name" value="Nucleotidyltransferase"/>
    <property type="match status" value="1"/>
</dbReference>
<dbReference type="Pfam" id="PF18765">
    <property type="entry name" value="Polbeta"/>
    <property type="match status" value="1"/>
</dbReference>
<protein>
    <submittedName>
        <fullName evidence="2">Nucleotidyltransferase domain-containing protein</fullName>
    </submittedName>
</protein>
<evidence type="ECO:0000259" key="1">
    <source>
        <dbReference type="Pfam" id="PF18765"/>
    </source>
</evidence>
<accession>A0A848BWL4</accession>
<reference evidence="2 3" key="1">
    <citation type="submission" date="2020-04" db="EMBL/GenBank/DDBJ databases">
        <authorList>
            <person name="Hitch T.C.A."/>
            <person name="Wylensek D."/>
            <person name="Clavel T."/>
        </authorList>
    </citation>
    <scope>NUCLEOTIDE SEQUENCE [LARGE SCALE GENOMIC DNA]</scope>
    <source>
        <strain evidence="2 3">Oil-RF-744-FAT-WT-6-1</strain>
    </source>
</reference>
<dbReference type="AlphaFoldDB" id="A0A848BWL4"/>
<sequence>MTDTMDIQKTGLSEELIKEIGTIASKWGVQKVILFGSRSRGDYGRASDIDLAVSGGDFTQFCLDVEENTWTLLKFDIINLDNPLEPEFRTMIQKEGVTLYEKI</sequence>
<evidence type="ECO:0000313" key="3">
    <source>
        <dbReference type="Proteomes" id="UP000591071"/>
    </source>
</evidence>
<proteinExistence type="predicted"/>
<dbReference type="InterPro" id="IPR041633">
    <property type="entry name" value="Polbeta"/>
</dbReference>
<name>A0A848BWL4_9FIRM</name>
<dbReference type="Proteomes" id="UP000591071">
    <property type="component" value="Unassembled WGS sequence"/>
</dbReference>
<dbReference type="GO" id="GO:0016740">
    <property type="term" value="F:transferase activity"/>
    <property type="evidence" value="ECO:0007669"/>
    <property type="project" value="UniProtKB-KW"/>
</dbReference>
<keyword evidence="2" id="KW-0808">Transferase</keyword>
<evidence type="ECO:0000313" key="2">
    <source>
        <dbReference type="EMBL" id="NME28634.1"/>
    </source>
</evidence>
<dbReference type="CDD" id="cd05403">
    <property type="entry name" value="NT_KNTase_like"/>
    <property type="match status" value="1"/>
</dbReference>
<gene>
    <name evidence="2" type="ORF">HF872_08375</name>
</gene>
<dbReference type="EMBL" id="JABAFG010000013">
    <property type="protein sequence ID" value="NME28634.1"/>
    <property type="molecule type" value="Genomic_DNA"/>
</dbReference>